<keyword evidence="3" id="KW-1185">Reference proteome</keyword>
<evidence type="ECO:0000313" key="3">
    <source>
        <dbReference type="Proteomes" id="UP001165269"/>
    </source>
</evidence>
<dbReference type="InterPro" id="IPR005302">
    <property type="entry name" value="MoCF_Sase_C"/>
</dbReference>
<dbReference type="Proteomes" id="UP001165269">
    <property type="component" value="Unassembled WGS sequence"/>
</dbReference>
<dbReference type="InterPro" id="IPR005303">
    <property type="entry name" value="MOCOS_middle"/>
</dbReference>
<comment type="caution">
    <text evidence="2">The sequence shown here is derived from an EMBL/GenBank/DDBJ whole genome shotgun (WGS) entry which is preliminary data.</text>
</comment>
<dbReference type="PANTHER" id="PTHR14237:SF19">
    <property type="entry name" value="MITOCHONDRIAL AMIDOXIME REDUCING COMPONENT 1"/>
    <property type="match status" value="1"/>
</dbReference>
<gene>
    <name evidence="2" type="ORF">MQP27_30550</name>
</gene>
<dbReference type="InterPro" id="IPR011037">
    <property type="entry name" value="Pyrv_Knase-like_insert_dom_sf"/>
</dbReference>
<accession>A0ABS9YDX9</accession>
<reference evidence="2" key="1">
    <citation type="submission" date="2022-03" db="EMBL/GenBank/DDBJ databases">
        <title>Streptomyces 7R015 and 7R016 isolated from Barleria lupulina in Thailand.</title>
        <authorList>
            <person name="Kanchanasin P."/>
            <person name="Phongsopitanun W."/>
            <person name="Tanasupawat S."/>
        </authorList>
    </citation>
    <scope>NUCLEOTIDE SEQUENCE</scope>
    <source>
        <strain evidence="2">7R015</strain>
    </source>
</reference>
<evidence type="ECO:0000313" key="2">
    <source>
        <dbReference type="EMBL" id="MCI3275434.1"/>
    </source>
</evidence>
<dbReference type="Pfam" id="PF03476">
    <property type="entry name" value="MOSC_N"/>
    <property type="match status" value="1"/>
</dbReference>
<dbReference type="PROSITE" id="PS51340">
    <property type="entry name" value="MOSC"/>
    <property type="match status" value="1"/>
</dbReference>
<organism evidence="2 3">
    <name type="scientific">Streptomyces cylindrosporus</name>
    <dbReference type="NCBI Taxonomy" id="2927583"/>
    <lineage>
        <taxon>Bacteria</taxon>
        <taxon>Bacillati</taxon>
        <taxon>Actinomycetota</taxon>
        <taxon>Actinomycetes</taxon>
        <taxon>Kitasatosporales</taxon>
        <taxon>Streptomycetaceae</taxon>
        <taxon>Streptomyces</taxon>
    </lineage>
</organism>
<feature type="domain" description="MOSC" evidence="1">
    <location>
        <begin position="128"/>
        <end position="274"/>
    </location>
</feature>
<dbReference type="EMBL" id="JALDAY010000009">
    <property type="protein sequence ID" value="MCI3275434.1"/>
    <property type="molecule type" value="Genomic_DNA"/>
</dbReference>
<sequence length="275" mass="29446">MGSQLLQSIHVHPVKAFRGLAPREAVVEPWGLAGDRRWVLIDDGGRVVTQRQQPRLALAAAEFLPGGGVRLSAPGMDPLSVPVPRPLGTVPVQIFGDKVEGVLAEDEAAHLWCSEYLGAGTRLVHMDDPAVRRPVDPDYGRPGETVSFADGYPLLLTSASSLDALNSLIAQGDHAADGPLPMNRFRPNAVVSGAAAWAEDDWSRIAIGDVTFRVAKPCGRCVVTTTDQGTAVRGREPLYSLGRHRRIGGKLVFGQNLVPLHRGTIRVGDPVTILD</sequence>
<dbReference type="RefSeq" id="WP_242769191.1">
    <property type="nucleotide sequence ID" value="NZ_JALDAY010000009.1"/>
</dbReference>
<protein>
    <submittedName>
        <fullName evidence="2">MOSC domain-containing protein</fullName>
    </submittedName>
</protein>
<dbReference type="Pfam" id="PF03473">
    <property type="entry name" value="MOSC"/>
    <property type="match status" value="1"/>
</dbReference>
<dbReference type="SUPFAM" id="SSF141673">
    <property type="entry name" value="MOSC N-terminal domain-like"/>
    <property type="match status" value="1"/>
</dbReference>
<dbReference type="PANTHER" id="PTHR14237">
    <property type="entry name" value="MOLYBDOPTERIN COFACTOR SULFURASE MOSC"/>
    <property type="match status" value="1"/>
</dbReference>
<name>A0ABS9YDX9_9ACTN</name>
<evidence type="ECO:0000259" key="1">
    <source>
        <dbReference type="PROSITE" id="PS51340"/>
    </source>
</evidence>
<proteinExistence type="predicted"/>
<dbReference type="SUPFAM" id="SSF50800">
    <property type="entry name" value="PK beta-barrel domain-like"/>
    <property type="match status" value="1"/>
</dbReference>